<dbReference type="Pfam" id="PF02970">
    <property type="entry name" value="TBCA"/>
    <property type="match status" value="1"/>
</dbReference>
<comment type="similarity">
    <text evidence="1 3">Belongs to the TBCA family.</text>
</comment>
<dbReference type="GO" id="GO:0005874">
    <property type="term" value="C:microtubule"/>
    <property type="evidence" value="ECO:0007669"/>
    <property type="project" value="UniProtKB-KW"/>
</dbReference>
<comment type="subcellular location">
    <subcellularLocation>
        <location evidence="3">Cytoplasm</location>
        <location evidence="3">Cytoskeleton</location>
    </subcellularLocation>
</comment>
<dbReference type="GO" id="GO:0005829">
    <property type="term" value="C:cytosol"/>
    <property type="evidence" value="ECO:0007669"/>
    <property type="project" value="TreeGrafter"/>
</dbReference>
<evidence type="ECO:0000256" key="2">
    <source>
        <dbReference type="ARBA" id="ARBA00023186"/>
    </source>
</evidence>
<dbReference type="InterPro" id="IPR004226">
    <property type="entry name" value="TBCA"/>
</dbReference>
<proteinExistence type="inferred from homology"/>
<dbReference type="PANTHER" id="PTHR21500">
    <property type="entry name" value="TUBULIN-SPECIFIC CHAPERONE A"/>
    <property type="match status" value="1"/>
</dbReference>
<comment type="caution">
    <text evidence="4">The sequence shown here is derived from an EMBL/GenBank/DDBJ whole genome shotgun (WGS) entry which is preliminary data.</text>
</comment>
<dbReference type="Gene3D" id="1.20.58.90">
    <property type="match status" value="1"/>
</dbReference>
<keyword evidence="3" id="KW-0493">Microtubule</keyword>
<protein>
    <recommendedName>
        <fullName evidence="3">Tubulin-specific chaperone A</fullName>
    </recommendedName>
</protein>
<gene>
    <name evidence="4" type="ORF">WJX84_003142</name>
</gene>
<dbReference type="InterPro" id="IPR036126">
    <property type="entry name" value="TBCA_sf"/>
</dbReference>
<evidence type="ECO:0000313" key="4">
    <source>
        <dbReference type="EMBL" id="KAK9856836.1"/>
    </source>
</evidence>
<sequence length="108" mass="12073">MSDITRQLKIKTGSVKRLCKELIMYRKEQLQHEKKLQQMKLAGAEPHQLKHQENVVAEATAVVPDTRERLETASLELEGLITAAKEGPELSAARDSLQQAATALEPEQ</sequence>
<dbReference type="Proteomes" id="UP001485043">
    <property type="component" value="Unassembled WGS sequence"/>
</dbReference>
<comment type="subunit">
    <text evidence="3">Supercomplex made of cofactors A to E. Cofactors A and D function by capturing and stabilizing tubulin in a quasi-native conformation. Cofactor E binds to the cofactor D-tubulin complex; interaction with cofactor C then causes the release of tubulin polypeptides that are committed to the native state.</text>
</comment>
<dbReference type="GO" id="GO:0007021">
    <property type="term" value="P:tubulin complex assembly"/>
    <property type="evidence" value="ECO:0007669"/>
    <property type="project" value="UniProtKB-UniRule"/>
</dbReference>
<organism evidence="4 5">
    <name type="scientific">Apatococcus fuscideae</name>
    <dbReference type="NCBI Taxonomy" id="2026836"/>
    <lineage>
        <taxon>Eukaryota</taxon>
        <taxon>Viridiplantae</taxon>
        <taxon>Chlorophyta</taxon>
        <taxon>core chlorophytes</taxon>
        <taxon>Trebouxiophyceae</taxon>
        <taxon>Chlorellales</taxon>
        <taxon>Chlorellaceae</taxon>
        <taxon>Apatococcus</taxon>
    </lineage>
</organism>
<keyword evidence="3" id="KW-0963">Cytoplasm</keyword>
<keyword evidence="2 3" id="KW-0143">Chaperone</keyword>
<reference evidence="4 5" key="1">
    <citation type="journal article" date="2024" name="Nat. Commun.">
        <title>Phylogenomics reveals the evolutionary origins of lichenization in chlorophyte algae.</title>
        <authorList>
            <person name="Puginier C."/>
            <person name="Libourel C."/>
            <person name="Otte J."/>
            <person name="Skaloud P."/>
            <person name="Haon M."/>
            <person name="Grisel S."/>
            <person name="Petersen M."/>
            <person name="Berrin J.G."/>
            <person name="Delaux P.M."/>
            <person name="Dal Grande F."/>
            <person name="Keller J."/>
        </authorList>
    </citation>
    <scope>NUCLEOTIDE SEQUENCE [LARGE SCALE GENOMIC DNA]</scope>
    <source>
        <strain evidence="4 5">SAG 2523</strain>
    </source>
</reference>
<dbReference type="SUPFAM" id="SSF46988">
    <property type="entry name" value="Tubulin chaperone cofactor A"/>
    <property type="match status" value="1"/>
</dbReference>
<name>A0AAW1SSZ3_9CHLO</name>
<evidence type="ECO:0000256" key="1">
    <source>
        <dbReference type="ARBA" id="ARBA00006806"/>
    </source>
</evidence>
<accession>A0AAW1SSZ3</accession>
<keyword evidence="5" id="KW-1185">Reference proteome</keyword>
<dbReference type="EMBL" id="JALJOV010000995">
    <property type="protein sequence ID" value="KAK9856836.1"/>
    <property type="molecule type" value="Genomic_DNA"/>
</dbReference>
<dbReference type="AlphaFoldDB" id="A0AAW1SSZ3"/>
<keyword evidence="3" id="KW-0206">Cytoskeleton</keyword>
<dbReference type="PANTHER" id="PTHR21500:SF0">
    <property type="entry name" value="TUBULIN-SPECIFIC CHAPERONE A"/>
    <property type="match status" value="1"/>
</dbReference>
<dbReference type="GO" id="GO:0007023">
    <property type="term" value="P:post-chaperonin tubulin folding pathway"/>
    <property type="evidence" value="ECO:0007669"/>
    <property type="project" value="UniProtKB-UniRule"/>
</dbReference>
<dbReference type="GO" id="GO:0048487">
    <property type="term" value="F:beta-tubulin binding"/>
    <property type="evidence" value="ECO:0007669"/>
    <property type="project" value="InterPro"/>
</dbReference>
<evidence type="ECO:0000256" key="3">
    <source>
        <dbReference type="RuleBase" id="RU364030"/>
    </source>
</evidence>
<evidence type="ECO:0000313" key="5">
    <source>
        <dbReference type="Proteomes" id="UP001485043"/>
    </source>
</evidence>